<dbReference type="Pfam" id="PF19112">
    <property type="entry name" value="VanA_C"/>
    <property type="match status" value="1"/>
</dbReference>
<dbReference type="RefSeq" id="WP_183897544.1">
    <property type="nucleotide sequence ID" value="NZ_JACIDV010000015.1"/>
</dbReference>
<proteinExistence type="predicted"/>
<dbReference type="InterPro" id="IPR044043">
    <property type="entry name" value="VanA_C_cat"/>
</dbReference>
<dbReference type="Proteomes" id="UP000565286">
    <property type="component" value="Unassembled WGS sequence"/>
</dbReference>
<dbReference type="SUPFAM" id="SSF55961">
    <property type="entry name" value="Bet v1-like"/>
    <property type="match status" value="1"/>
</dbReference>
<accession>A0A7W6C9D8</accession>
<evidence type="ECO:0000256" key="3">
    <source>
        <dbReference type="ARBA" id="ARBA00023002"/>
    </source>
</evidence>
<evidence type="ECO:0000313" key="7">
    <source>
        <dbReference type="EMBL" id="MBB3948102.1"/>
    </source>
</evidence>
<sequence>MTERSYPLNAWYAVSWDHELTKTRMLARTICAKSLLFYRKRDGAAVAMDNACWHRLAPLSKGHLVGDNVVCPYHGLVFEPGGRCVHMPSQDTINPAACVRTYPLVERHRLAWVWMGNPVAADTNLIPDLHWNDDPEWTGDGRTLQLKANYLLAIDNLMDLTHETFVHAGSIGNDAVAEAPFQVNHGAGRARVTRWILNQDAPSFWAEQLGKPGLVDRWQIINFTAPSTISLDVGVAPAGSGAPQGDRSQGVNGQITFAITPETETTTHYFWSANRNFRIDSVSLTTIWREGVGRIFAQDEDILEAQQRAIEANPDKIFYDLNIDAGGAWARRKVDEMLAHERGDARNVG</sequence>
<dbReference type="InterPro" id="IPR036922">
    <property type="entry name" value="Rieske_2Fe-2S_sf"/>
</dbReference>
<dbReference type="InterPro" id="IPR017941">
    <property type="entry name" value="Rieske_2Fe-2S"/>
</dbReference>
<dbReference type="InterPro" id="IPR050584">
    <property type="entry name" value="Cholesterol_7-desaturase"/>
</dbReference>
<name>A0A7W6C9D8_9HYPH</name>
<dbReference type="GO" id="GO:0032259">
    <property type="term" value="P:methylation"/>
    <property type="evidence" value="ECO:0007669"/>
    <property type="project" value="UniProtKB-KW"/>
</dbReference>
<dbReference type="PROSITE" id="PS51296">
    <property type="entry name" value="RIESKE"/>
    <property type="match status" value="1"/>
</dbReference>
<reference evidence="7 8" key="1">
    <citation type="submission" date="2020-08" db="EMBL/GenBank/DDBJ databases">
        <title>Genomic Encyclopedia of Type Strains, Phase IV (KMG-IV): sequencing the most valuable type-strain genomes for metagenomic binning, comparative biology and taxonomic classification.</title>
        <authorList>
            <person name="Goeker M."/>
        </authorList>
    </citation>
    <scope>NUCLEOTIDE SEQUENCE [LARGE SCALE GENOMIC DNA]</scope>
    <source>
        <strain evidence="7 8">DSM 26438</strain>
    </source>
</reference>
<comment type="caution">
    <text evidence="7">The sequence shown here is derived from an EMBL/GenBank/DDBJ whole genome shotgun (WGS) entry which is preliminary data.</text>
</comment>
<keyword evidence="4" id="KW-0408">Iron</keyword>
<dbReference type="GO" id="GO:0051537">
    <property type="term" value="F:2 iron, 2 sulfur cluster binding"/>
    <property type="evidence" value="ECO:0007669"/>
    <property type="project" value="UniProtKB-KW"/>
</dbReference>
<dbReference type="GO" id="GO:0046872">
    <property type="term" value="F:metal ion binding"/>
    <property type="evidence" value="ECO:0007669"/>
    <property type="project" value="UniProtKB-KW"/>
</dbReference>
<dbReference type="AlphaFoldDB" id="A0A7W6C9D8"/>
<keyword evidence="7" id="KW-0808">Transferase</keyword>
<keyword evidence="8" id="KW-1185">Reference proteome</keyword>
<keyword evidence="3 7" id="KW-0560">Oxidoreductase</keyword>
<dbReference type="Gene3D" id="3.90.380.10">
    <property type="entry name" value="Naphthalene 1,2-dioxygenase Alpha Subunit, Chain A, domain 1"/>
    <property type="match status" value="1"/>
</dbReference>
<keyword evidence="7" id="KW-0489">Methyltransferase</keyword>
<keyword evidence="7" id="KW-0503">Monooxygenase</keyword>
<evidence type="ECO:0000256" key="1">
    <source>
        <dbReference type="ARBA" id="ARBA00022714"/>
    </source>
</evidence>
<feature type="domain" description="Rieske" evidence="6">
    <location>
        <begin position="11"/>
        <end position="113"/>
    </location>
</feature>
<keyword evidence="1" id="KW-0001">2Fe-2S</keyword>
<dbReference type="PANTHER" id="PTHR21266:SF60">
    <property type="entry name" value="3-KETOSTEROID-9-ALPHA-MONOOXYGENASE, OXYGENASE COMPONENT"/>
    <property type="match status" value="1"/>
</dbReference>
<keyword evidence="2" id="KW-0479">Metal-binding</keyword>
<dbReference type="GO" id="GO:0008168">
    <property type="term" value="F:methyltransferase activity"/>
    <property type="evidence" value="ECO:0007669"/>
    <property type="project" value="UniProtKB-KW"/>
</dbReference>
<evidence type="ECO:0000256" key="2">
    <source>
        <dbReference type="ARBA" id="ARBA00022723"/>
    </source>
</evidence>
<dbReference type="SUPFAM" id="SSF50022">
    <property type="entry name" value="ISP domain"/>
    <property type="match status" value="1"/>
</dbReference>
<evidence type="ECO:0000256" key="4">
    <source>
        <dbReference type="ARBA" id="ARBA00023004"/>
    </source>
</evidence>
<gene>
    <name evidence="7" type="ORF">GGQ73_004076</name>
</gene>
<dbReference type="Pfam" id="PF00355">
    <property type="entry name" value="Rieske"/>
    <property type="match status" value="1"/>
</dbReference>
<evidence type="ECO:0000313" key="8">
    <source>
        <dbReference type="Proteomes" id="UP000565286"/>
    </source>
</evidence>
<organism evidence="7 8">
    <name type="scientific">Rhizobium skierniewicense</name>
    <dbReference type="NCBI Taxonomy" id="984260"/>
    <lineage>
        <taxon>Bacteria</taxon>
        <taxon>Pseudomonadati</taxon>
        <taxon>Pseudomonadota</taxon>
        <taxon>Alphaproteobacteria</taxon>
        <taxon>Hyphomicrobiales</taxon>
        <taxon>Rhizobiaceae</taxon>
        <taxon>Rhizobium/Agrobacterium group</taxon>
        <taxon>Rhizobium</taxon>
    </lineage>
</organism>
<dbReference type="GO" id="GO:0018489">
    <property type="term" value="F:vanillate monooxygenase activity"/>
    <property type="evidence" value="ECO:0007669"/>
    <property type="project" value="UniProtKB-EC"/>
</dbReference>
<keyword evidence="5" id="KW-0411">Iron-sulfur</keyword>
<dbReference type="EMBL" id="JACIDV010000015">
    <property type="protein sequence ID" value="MBB3948102.1"/>
    <property type="molecule type" value="Genomic_DNA"/>
</dbReference>
<dbReference type="CDD" id="cd08878">
    <property type="entry name" value="RHO_alpha_C_DMO-like"/>
    <property type="match status" value="1"/>
</dbReference>
<dbReference type="Gene3D" id="2.102.10.10">
    <property type="entry name" value="Rieske [2Fe-2S] iron-sulphur domain"/>
    <property type="match status" value="1"/>
</dbReference>
<dbReference type="EC" id="1.14.13.82" evidence="7"/>
<evidence type="ECO:0000256" key="5">
    <source>
        <dbReference type="ARBA" id="ARBA00023014"/>
    </source>
</evidence>
<protein>
    <submittedName>
        <fullName evidence="7">Vanillate O-demethylase monooxygenase subunit</fullName>
        <ecNumber evidence="7">1.14.13.82</ecNumber>
    </submittedName>
</protein>
<dbReference type="PANTHER" id="PTHR21266">
    <property type="entry name" value="IRON-SULFUR DOMAIN CONTAINING PROTEIN"/>
    <property type="match status" value="1"/>
</dbReference>
<evidence type="ECO:0000259" key="6">
    <source>
        <dbReference type="PROSITE" id="PS51296"/>
    </source>
</evidence>